<name>A0A839RUX3_9ACTN</name>
<dbReference type="OrthoDB" id="9852929at2"/>
<organism evidence="2 3">
    <name type="scientific">Hoyosella altamirensis</name>
    <dbReference type="NCBI Taxonomy" id="616997"/>
    <lineage>
        <taxon>Bacteria</taxon>
        <taxon>Bacillati</taxon>
        <taxon>Actinomycetota</taxon>
        <taxon>Actinomycetes</taxon>
        <taxon>Mycobacteriales</taxon>
        <taxon>Hoyosellaceae</taxon>
        <taxon>Hoyosella</taxon>
    </lineage>
</organism>
<evidence type="ECO:0000313" key="2">
    <source>
        <dbReference type="EMBL" id="MBB3040107.1"/>
    </source>
</evidence>
<proteinExistence type="predicted"/>
<protein>
    <submittedName>
        <fullName evidence="2">Uncharacterized protein</fullName>
    </submittedName>
</protein>
<dbReference type="AlphaFoldDB" id="A0A839RUX3"/>
<dbReference type="EMBL" id="JACHWS010000006">
    <property type="protein sequence ID" value="MBB3040107.1"/>
    <property type="molecule type" value="Genomic_DNA"/>
</dbReference>
<dbReference type="Proteomes" id="UP000567922">
    <property type="component" value="Unassembled WGS sequence"/>
</dbReference>
<evidence type="ECO:0000256" key="1">
    <source>
        <dbReference type="SAM" id="MobiDB-lite"/>
    </source>
</evidence>
<feature type="region of interest" description="Disordered" evidence="1">
    <location>
        <begin position="120"/>
        <end position="141"/>
    </location>
</feature>
<accession>A0A839RUX3</accession>
<reference evidence="2 3" key="1">
    <citation type="submission" date="2020-08" db="EMBL/GenBank/DDBJ databases">
        <title>Sequencing the genomes of 1000 actinobacteria strains.</title>
        <authorList>
            <person name="Klenk H.-P."/>
        </authorList>
    </citation>
    <scope>NUCLEOTIDE SEQUENCE [LARGE SCALE GENOMIC DNA]</scope>
    <source>
        <strain evidence="2 3">DSM 45258</strain>
    </source>
</reference>
<gene>
    <name evidence="2" type="ORF">FHU29_004602</name>
</gene>
<dbReference type="RefSeq" id="WP_064442219.1">
    <property type="nucleotide sequence ID" value="NZ_BDDI01000021.1"/>
</dbReference>
<keyword evidence="3" id="KW-1185">Reference proteome</keyword>
<sequence length="141" mass="15669">MTRKDTEIVVVIERERIRVVDVDLRDDSGLTGGGITSEQQRINTIARAISGHTWWAIHHATGPRGTVDAIAEIGTQTDRNHAAEHFFTRHRMPMPAPGLHGPVALIRDGLTRDQAERIANQVRADTTHPTHTRPALRDTAH</sequence>
<comment type="caution">
    <text evidence="2">The sequence shown here is derived from an EMBL/GenBank/DDBJ whole genome shotgun (WGS) entry which is preliminary data.</text>
</comment>
<evidence type="ECO:0000313" key="3">
    <source>
        <dbReference type="Proteomes" id="UP000567922"/>
    </source>
</evidence>